<dbReference type="Pfam" id="PF22691">
    <property type="entry name" value="Thiolase_C_1"/>
    <property type="match status" value="1"/>
</dbReference>
<protein>
    <submittedName>
        <fullName evidence="3">Thiolase family protein</fullName>
    </submittedName>
</protein>
<evidence type="ECO:0000259" key="2">
    <source>
        <dbReference type="Pfam" id="PF22691"/>
    </source>
</evidence>
<gene>
    <name evidence="3" type="ordered locus">DEFDS_1929</name>
</gene>
<feature type="domain" description="Thiolase C-terminal" evidence="2">
    <location>
        <begin position="230"/>
        <end position="376"/>
    </location>
</feature>
<dbReference type="Pfam" id="PF00108">
    <property type="entry name" value="Thiolase_N"/>
    <property type="match status" value="1"/>
</dbReference>
<evidence type="ECO:0000259" key="1">
    <source>
        <dbReference type="Pfam" id="PF00108"/>
    </source>
</evidence>
<dbReference type="GO" id="GO:0016747">
    <property type="term" value="F:acyltransferase activity, transferring groups other than amino-acyl groups"/>
    <property type="evidence" value="ECO:0007669"/>
    <property type="project" value="InterPro"/>
</dbReference>
<sequence>MGVFIYKAGLSKFGKRKSNIIHLIQEAVFNMKTDISDVDAVFIGLMNPEEFTGVGNIASYVLDKLGLYKIPAVRIETASSTGAAVLYYAYAAVKSGIYKNVLVIAAEKMTEMPTNRVTKILAEVIHPAERKTGATMPALAALVTNRFAYENKIKKDVLKKLLFYVAEKNHYYGQFNEFAQFRKEIDFDTYIKSKIVSSPLSLYDCAPISDGAAAVYLSSEKGDIVVAGIGQGTDRQALCEREIITSFESTKAAAFNAFKMAGLSPMDIDFAEIHDAFTPFEVTGLIDTGLVDKKEIIRFYEERLGYHDGKLPVNISGGLKSRGHPVGASGLAQVVEVYNIMNGKYNDEISLKRCDVALTQSIGGLATNNFVIILKRRGSKVKSTLRYDFNDKRKSKKEKMSKIPQIYSFTELYITPEGVNSPLNLVMVQRKQKKFLARYIGDVKPKIGLKLSIKKMDNGILYAYPEAGFIEKIRKRLKKK</sequence>
<dbReference type="InterPro" id="IPR020616">
    <property type="entry name" value="Thiolase_N"/>
</dbReference>
<feature type="domain" description="Thiolase N-terminal" evidence="1">
    <location>
        <begin position="22"/>
        <end position="220"/>
    </location>
</feature>
<evidence type="ECO:0000313" key="4">
    <source>
        <dbReference type="Proteomes" id="UP000001520"/>
    </source>
</evidence>
<evidence type="ECO:0000313" key="3">
    <source>
        <dbReference type="EMBL" id="BAI81380.1"/>
    </source>
</evidence>
<dbReference type="HOGENOM" id="CLU_035425_4_0_0"/>
<name>D3P9J0_DEFDS</name>
<accession>D3P9J0</accession>
<dbReference type="EMBL" id="AP011529">
    <property type="protein sequence ID" value="BAI81380.1"/>
    <property type="molecule type" value="Genomic_DNA"/>
</dbReference>
<dbReference type="OrthoDB" id="9785768at2"/>
<dbReference type="Proteomes" id="UP000001520">
    <property type="component" value="Chromosome"/>
</dbReference>
<dbReference type="eggNOG" id="COG0183">
    <property type="taxonomic scope" value="Bacteria"/>
</dbReference>
<reference evidence="3 4" key="1">
    <citation type="journal article" date="2010" name="DNA Res.">
        <title>Bacterial lifestyle in a deep-sea hydrothermal vent chimney revealed by the genome sequence of the thermophilic bacterium Deferribacter desulfuricans SSM1.</title>
        <authorList>
            <person name="Takaki Y."/>
            <person name="Shimamura S."/>
            <person name="Nakagawa S."/>
            <person name="Fukuhara Y."/>
            <person name="Horikawa H."/>
            <person name="Ankai A."/>
            <person name="Harada T."/>
            <person name="Hosoyama A."/>
            <person name="Oguchi A."/>
            <person name="Fukui S."/>
            <person name="Fujita N."/>
            <person name="Takami H."/>
            <person name="Takai K."/>
        </authorList>
    </citation>
    <scope>NUCLEOTIDE SEQUENCE [LARGE SCALE GENOMIC DNA]</scope>
    <source>
        <strain evidence="4">DSM 14783 / JCM 11476 / NBRC 101012 / SSM1</strain>
    </source>
</reference>
<dbReference type="InterPro" id="IPR055140">
    <property type="entry name" value="Thiolase_C_2"/>
</dbReference>
<dbReference type="CDD" id="cd00829">
    <property type="entry name" value="SCP-x_thiolase"/>
    <property type="match status" value="1"/>
</dbReference>
<keyword evidence="4" id="KW-1185">Reference proteome</keyword>
<proteinExistence type="predicted"/>
<dbReference type="RefSeq" id="WP_013008625.1">
    <property type="nucleotide sequence ID" value="NC_013939.1"/>
</dbReference>
<dbReference type="SUPFAM" id="SSF53901">
    <property type="entry name" value="Thiolase-like"/>
    <property type="match status" value="1"/>
</dbReference>
<dbReference type="Gene3D" id="3.40.47.10">
    <property type="match status" value="1"/>
</dbReference>
<organism evidence="3 4">
    <name type="scientific">Deferribacter desulfuricans (strain DSM 14783 / JCM 11476 / NBRC 101012 / SSM1)</name>
    <dbReference type="NCBI Taxonomy" id="639282"/>
    <lineage>
        <taxon>Bacteria</taxon>
        <taxon>Pseudomonadati</taxon>
        <taxon>Deferribacterota</taxon>
        <taxon>Deferribacteres</taxon>
        <taxon>Deferribacterales</taxon>
        <taxon>Deferribacteraceae</taxon>
        <taxon>Deferribacter</taxon>
    </lineage>
</organism>
<dbReference type="KEGG" id="ddf:DEFDS_1929"/>
<dbReference type="PANTHER" id="PTHR42870">
    <property type="entry name" value="ACETYL-COA C-ACETYLTRANSFERASE"/>
    <property type="match status" value="1"/>
</dbReference>
<dbReference type="STRING" id="639282.DEFDS_1929"/>
<dbReference type="InterPro" id="IPR016039">
    <property type="entry name" value="Thiolase-like"/>
</dbReference>
<dbReference type="AlphaFoldDB" id="D3P9J0"/>
<dbReference type="PANTHER" id="PTHR42870:SF1">
    <property type="entry name" value="NON-SPECIFIC LIPID-TRANSFER PROTEIN-LIKE 2"/>
    <property type="match status" value="1"/>
</dbReference>